<protein>
    <recommendedName>
        <fullName evidence="2">THUMP-like domain-containing protein</fullName>
    </recommendedName>
</protein>
<organism evidence="3 4">
    <name type="scientific">Saltatorellus ferox</name>
    <dbReference type="NCBI Taxonomy" id="2528018"/>
    <lineage>
        <taxon>Bacteria</taxon>
        <taxon>Pseudomonadati</taxon>
        <taxon>Planctomycetota</taxon>
        <taxon>Planctomycetia</taxon>
        <taxon>Planctomycetia incertae sedis</taxon>
        <taxon>Saltatorellus</taxon>
    </lineage>
</organism>
<dbReference type="Proteomes" id="UP000320390">
    <property type="component" value="Chromosome"/>
</dbReference>
<dbReference type="AlphaFoldDB" id="A0A518F084"/>
<evidence type="ECO:0000256" key="1">
    <source>
        <dbReference type="SAM" id="MobiDB-lite"/>
    </source>
</evidence>
<feature type="region of interest" description="Disordered" evidence="1">
    <location>
        <begin position="470"/>
        <end position="491"/>
    </location>
</feature>
<dbReference type="SUPFAM" id="SSF53335">
    <property type="entry name" value="S-adenosyl-L-methionine-dependent methyltransferases"/>
    <property type="match status" value="1"/>
</dbReference>
<feature type="domain" description="THUMP-like" evidence="2">
    <location>
        <begin position="392"/>
        <end position="454"/>
    </location>
</feature>
<dbReference type="RefSeq" id="WP_145204666.1">
    <property type="nucleotide sequence ID" value="NZ_CP036434.1"/>
</dbReference>
<dbReference type="OrthoDB" id="9810570at2"/>
<dbReference type="Pfam" id="PF18096">
    <property type="entry name" value="Thump_like"/>
    <property type="match status" value="1"/>
</dbReference>
<reference evidence="3 4" key="1">
    <citation type="submission" date="2019-02" db="EMBL/GenBank/DDBJ databases">
        <title>Deep-cultivation of Planctomycetes and their phenomic and genomic characterization uncovers novel biology.</title>
        <authorList>
            <person name="Wiegand S."/>
            <person name="Jogler M."/>
            <person name="Boedeker C."/>
            <person name="Pinto D."/>
            <person name="Vollmers J."/>
            <person name="Rivas-Marin E."/>
            <person name="Kohn T."/>
            <person name="Peeters S.H."/>
            <person name="Heuer A."/>
            <person name="Rast P."/>
            <person name="Oberbeckmann S."/>
            <person name="Bunk B."/>
            <person name="Jeske O."/>
            <person name="Meyerdierks A."/>
            <person name="Storesund J.E."/>
            <person name="Kallscheuer N."/>
            <person name="Luecker S."/>
            <person name="Lage O.M."/>
            <person name="Pohl T."/>
            <person name="Merkel B.J."/>
            <person name="Hornburger P."/>
            <person name="Mueller R.-W."/>
            <person name="Bruemmer F."/>
            <person name="Labrenz M."/>
            <person name="Spormann A.M."/>
            <person name="Op den Camp H."/>
            <person name="Overmann J."/>
            <person name="Amann R."/>
            <person name="Jetten M.S.M."/>
            <person name="Mascher T."/>
            <person name="Medema M.H."/>
            <person name="Devos D.P."/>
            <person name="Kaster A.-K."/>
            <person name="Ovreas L."/>
            <person name="Rohde M."/>
            <person name="Galperin M.Y."/>
            <person name="Jogler C."/>
        </authorList>
    </citation>
    <scope>NUCLEOTIDE SEQUENCE [LARGE SCALE GENOMIC DNA]</scope>
    <source>
        <strain evidence="3 4">Poly30</strain>
    </source>
</reference>
<dbReference type="InterPro" id="IPR041497">
    <property type="entry name" value="Thump-like"/>
</dbReference>
<dbReference type="InterPro" id="IPR029063">
    <property type="entry name" value="SAM-dependent_MTases_sf"/>
</dbReference>
<evidence type="ECO:0000259" key="2">
    <source>
        <dbReference type="Pfam" id="PF18096"/>
    </source>
</evidence>
<accession>A0A518F084</accession>
<evidence type="ECO:0000313" key="4">
    <source>
        <dbReference type="Proteomes" id="UP000320390"/>
    </source>
</evidence>
<keyword evidence="4" id="KW-1185">Reference proteome</keyword>
<proteinExistence type="predicted"/>
<name>A0A518F084_9BACT</name>
<gene>
    <name evidence="3" type="ORF">Poly30_53120</name>
</gene>
<sequence>MDSDGGMEAEVWKQLRAGEGDLAALWRSIRMSARAGGAAGGDPDAPLTLGQIEKLRAAHGPEMARFASLQDELTRRARKRFPEGRPLFWTSKGIEQATPAAVSEYRASRFAADATGDSVVWDACCGVGSDAVAILRALELRAPELQAPEAGDHGSLVIATDWDAESARCAAANLRAAFDEGSIPTGAAARTRHVILRGDLRKPPLARAAVADALVLLDPDRRPDGEHREPRPERWAPPLSQTLQLARSARGACIKLPPSLDATAEGLDCESETPLRLEWISLDGEMKELALWTGSLGTSPGMRLATALRTSQAGKGTAAAHYSSHAAPVALPAPFPVDRLGPGMWLVELDPTLWQSELAGHFCAEHDLAPIEAEVRGMFMVSDRPPTSPFTRAWPILESLNADRKRVRKALRARQIGPVTVKKRNHPRTSLELEAMFRGSGPREGLLAVFRVPGRRGSLGSVAVILGAGAPETGAPEPGTTAPGTTEPWRE</sequence>
<evidence type="ECO:0000313" key="3">
    <source>
        <dbReference type="EMBL" id="QDV09753.1"/>
    </source>
</evidence>
<dbReference type="EMBL" id="CP036434">
    <property type="protein sequence ID" value="QDV09753.1"/>
    <property type="molecule type" value="Genomic_DNA"/>
</dbReference>
<dbReference type="Gene3D" id="3.40.50.150">
    <property type="entry name" value="Vaccinia Virus protein VP39"/>
    <property type="match status" value="1"/>
</dbReference>